<feature type="domain" description="PpiC" evidence="7">
    <location>
        <begin position="111"/>
        <end position="202"/>
    </location>
</feature>
<keyword evidence="9" id="KW-1185">Reference proteome</keyword>
<evidence type="ECO:0000313" key="9">
    <source>
        <dbReference type="Proteomes" id="UP000001203"/>
    </source>
</evidence>
<dbReference type="PANTHER" id="PTHR47245:SF1">
    <property type="entry name" value="FOLDASE PROTEIN PRSA"/>
    <property type="match status" value="1"/>
</dbReference>
<dbReference type="SUPFAM" id="SSF109998">
    <property type="entry name" value="Triger factor/SurA peptide-binding domain-like"/>
    <property type="match status" value="1"/>
</dbReference>
<keyword evidence="3" id="KW-0732">Signal</keyword>
<dbReference type="PANTHER" id="PTHR47245">
    <property type="entry name" value="PEPTIDYLPROLYL ISOMERASE"/>
    <property type="match status" value="1"/>
</dbReference>
<keyword evidence="4 6" id="KW-0697">Rotamase</keyword>
<dbReference type="KEGG" id="cyt:cce_2672"/>
<evidence type="ECO:0000256" key="3">
    <source>
        <dbReference type="ARBA" id="ARBA00022729"/>
    </source>
</evidence>
<dbReference type="Pfam" id="PF00639">
    <property type="entry name" value="Rotamase"/>
    <property type="match status" value="1"/>
</dbReference>
<evidence type="ECO:0000256" key="2">
    <source>
        <dbReference type="ARBA" id="ARBA00013194"/>
    </source>
</evidence>
<dbReference type="InterPro" id="IPR050245">
    <property type="entry name" value="PrsA_foldase"/>
</dbReference>
<dbReference type="EMBL" id="CP000806">
    <property type="protein sequence ID" value="ACB52020.1"/>
    <property type="molecule type" value="Genomic_DNA"/>
</dbReference>
<dbReference type="RefSeq" id="WP_009544640.1">
    <property type="nucleotide sequence ID" value="NC_010546.1"/>
</dbReference>
<sequence length="236" mass="28189">MEVDTIINFLKTTLKFKEIYCQIQYQRIINQAAEKMNLTVTAEEIQIEADSQRTQRSLEKAADTYAWLDEQMINSDDWEAGIYNSILRQKLAEALFSQEVEKYFAQNKVDFEQVLLYQIIVPYEKLAWEIFYQIEEEEMSFYQAAHIYDIDEQRRYHCGHEGKLYRFNLKPDFSANIFAAQPKKVITPLKTDQGYHILMVEEFIEAELTPILYEEIMDRMFQEWLAIELNYLLHNS</sequence>
<evidence type="ECO:0000313" key="8">
    <source>
        <dbReference type="EMBL" id="ACB52020.1"/>
    </source>
</evidence>
<comment type="catalytic activity">
    <reaction evidence="1">
        <text>[protein]-peptidylproline (omega=180) = [protein]-peptidylproline (omega=0)</text>
        <dbReference type="Rhea" id="RHEA:16237"/>
        <dbReference type="Rhea" id="RHEA-COMP:10747"/>
        <dbReference type="Rhea" id="RHEA-COMP:10748"/>
        <dbReference type="ChEBI" id="CHEBI:83833"/>
        <dbReference type="ChEBI" id="CHEBI:83834"/>
        <dbReference type="EC" id="5.2.1.8"/>
    </reaction>
</comment>
<evidence type="ECO:0000256" key="5">
    <source>
        <dbReference type="ARBA" id="ARBA00023235"/>
    </source>
</evidence>
<proteinExistence type="predicted"/>
<dbReference type="InterPro" id="IPR046357">
    <property type="entry name" value="PPIase_dom_sf"/>
</dbReference>
<dbReference type="InterPro" id="IPR027304">
    <property type="entry name" value="Trigger_fact/SurA_dom_sf"/>
</dbReference>
<keyword evidence="5 6" id="KW-0413">Isomerase</keyword>
<gene>
    <name evidence="8" type="ordered locus">cce_2672</name>
</gene>
<dbReference type="GO" id="GO:0003755">
    <property type="term" value="F:peptidyl-prolyl cis-trans isomerase activity"/>
    <property type="evidence" value="ECO:0007669"/>
    <property type="project" value="UniProtKB-KW"/>
</dbReference>
<organism evidence="8 9">
    <name type="scientific">Crocosphaera subtropica (strain ATCC 51142 / BH68)</name>
    <name type="common">Cyanothece sp. (strain ATCC 51142)</name>
    <dbReference type="NCBI Taxonomy" id="43989"/>
    <lineage>
        <taxon>Bacteria</taxon>
        <taxon>Bacillati</taxon>
        <taxon>Cyanobacteriota</taxon>
        <taxon>Cyanophyceae</taxon>
        <taxon>Oscillatoriophycideae</taxon>
        <taxon>Chroococcales</taxon>
        <taxon>Aphanothecaceae</taxon>
        <taxon>Crocosphaera</taxon>
        <taxon>Crocosphaera subtropica</taxon>
    </lineage>
</organism>
<dbReference type="SUPFAM" id="SSF54534">
    <property type="entry name" value="FKBP-like"/>
    <property type="match status" value="1"/>
</dbReference>
<dbReference type="eggNOG" id="COG0760">
    <property type="taxonomic scope" value="Bacteria"/>
</dbReference>
<dbReference type="OrthoDB" id="530022at2"/>
<evidence type="ECO:0000256" key="6">
    <source>
        <dbReference type="PROSITE-ProRule" id="PRU00278"/>
    </source>
</evidence>
<protein>
    <recommendedName>
        <fullName evidence="2">peptidylprolyl isomerase</fullName>
        <ecNumber evidence="2">5.2.1.8</ecNumber>
    </recommendedName>
</protein>
<evidence type="ECO:0000259" key="7">
    <source>
        <dbReference type="PROSITE" id="PS50198"/>
    </source>
</evidence>
<dbReference type="HOGENOM" id="CLU_082394_1_0_3"/>
<dbReference type="STRING" id="43989.cce_2672"/>
<dbReference type="EC" id="5.2.1.8" evidence="2"/>
<dbReference type="Proteomes" id="UP000001203">
    <property type="component" value="Chromosome circular"/>
</dbReference>
<evidence type="ECO:0000256" key="4">
    <source>
        <dbReference type="ARBA" id="ARBA00023110"/>
    </source>
</evidence>
<dbReference type="InterPro" id="IPR000297">
    <property type="entry name" value="PPIase_PpiC"/>
</dbReference>
<dbReference type="Gene3D" id="3.10.50.40">
    <property type="match status" value="1"/>
</dbReference>
<reference evidence="8 9" key="1">
    <citation type="journal article" date="2008" name="Proc. Natl. Acad. Sci. U.S.A.">
        <title>The genome of Cyanothece 51142, a unicellular diazotrophic cyanobacterium important in the marine nitrogen cycle.</title>
        <authorList>
            <person name="Welsh E.A."/>
            <person name="Liberton M."/>
            <person name="Stoeckel J."/>
            <person name="Loh T."/>
            <person name="Elvitigala T."/>
            <person name="Wang C."/>
            <person name="Wollam A."/>
            <person name="Fulton R.S."/>
            <person name="Clifton S.W."/>
            <person name="Jacobs J.M."/>
            <person name="Aurora R."/>
            <person name="Ghosh B.K."/>
            <person name="Sherman L.A."/>
            <person name="Smith R.D."/>
            <person name="Wilson R.K."/>
            <person name="Pakrasi H.B."/>
        </authorList>
    </citation>
    <scope>NUCLEOTIDE SEQUENCE [LARGE SCALE GENOMIC DNA]</scope>
    <source>
        <strain evidence="9">ATCC 51142 / BH68</strain>
    </source>
</reference>
<accession>B1WT98</accession>
<dbReference type="AlphaFoldDB" id="B1WT98"/>
<dbReference type="PROSITE" id="PS50198">
    <property type="entry name" value="PPIC_PPIASE_2"/>
    <property type="match status" value="1"/>
</dbReference>
<name>B1WT98_CROS5</name>
<evidence type="ECO:0000256" key="1">
    <source>
        <dbReference type="ARBA" id="ARBA00000971"/>
    </source>
</evidence>